<name>A0A085MDX5_9BILA</name>
<organism evidence="1 2">
    <name type="scientific">Trichuris suis</name>
    <name type="common">pig whipworm</name>
    <dbReference type="NCBI Taxonomy" id="68888"/>
    <lineage>
        <taxon>Eukaryota</taxon>
        <taxon>Metazoa</taxon>
        <taxon>Ecdysozoa</taxon>
        <taxon>Nematoda</taxon>
        <taxon>Enoplea</taxon>
        <taxon>Dorylaimia</taxon>
        <taxon>Trichinellida</taxon>
        <taxon>Trichuridae</taxon>
        <taxon>Trichuris</taxon>
    </lineage>
</organism>
<proteinExistence type="predicted"/>
<keyword evidence="2" id="KW-1185">Reference proteome</keyword>
<dbReference type="Proteomes" id="UP000030764">
    <property type="component" value="Unassembled WGS sequence"/>
</dbReference>
<gene>
    <name evidence="1" type="ORF">M513_03761</name>
</gene>
<dbReference type="InterPro" id="IPR043502">
    <property type="entry name" value="DNA/RNA_pol_sf"/>
</dbReference>
<dbReference type="SUPFAM" id="SSF56672">
    <property type="entry name" value="DNA/RNA polymerases"/>
    <property type="match status" value="1"/>
</dbReference>
<reference evidence="1 2" key="1">
    <citation type="journal article" date="2014" name="Nat. Genet.">
        <title>Genome and transcriptome of the porcine whipworm Trichuris suis.</title>
        <authorList>
            <person name="Jex A.R."/>
            <person name="Nejsum P."/>
            <person name="Schwarz E.M."/>
            <person name="Hu L."/>
            <person name="Young N.D."/>
            <person name="Hall R.S."/>
            <person name="Korhonen P.K."/>
            <person name="Liao S."/>
            <person name="Thamsborg S."/>
            <person name="Xia J."/>
            <person name="Xu P."/>
            <person name="Wang S."/>
            <person name="Scheerlinck J.P."/>
            <person name="Hofmann A."/>
            <person name="Sternberg P.W."/>
            <person name="Wang J."/>
            <person name="Gasser R.B."/>
        </authorList>
    </citation>
    <scope>NUCLEOTIDE SEQUENCE [LARGE SCALE GENOMIC DNA]</scope>
    <source>
        <strain evidence="1">DCEP-RM93M</strain>
    </source>
</reference>
<dbReference type="PANTHER" id="PTHR47331">
    <property type="entry name" value="PHD-TYPE DOMAIN-CONTAINING PROTEIN"/>
    <property type="match status" value="1"/>
</dbReference>
<protein>
    <submittedName>
        <fullName evidence="1">Uncharacterized protein</fullName>
    </submittedName>
</protein>
<sequence>MFHQVRVHQEDVSALRFFWRNPGTHEEPREYQTNVQIFGATSSPCVCAYALRQAARDAGDAADLIHSQIVDHFYVDNWLASFRSVEEAMGIADTLNTVLT</sequence>
<evidence type="ECO:0000313" key="1">
    <source>
        <dbReference type="EMBL" id="KFD55421.1"/>
    </source>
</evidence>
<accession>A0A085MDX5</accession>
<dbReference type="EMBL" id="KL363200">
    <property type="protein sequence ID" value="KFD55421.1"/>
    <property type="molecule type" value="Genomic_DNA"/>
</dbReference>
<dbReference type="AlphaFoldDB" id="A0A085MDX5"/>
<evidence type="ECO:0000313" key="2">
    <source>
        <dbReference type="Proteomes" id="UP000030764"/>
    </source>
</evidence>